<dbReference type="WBParaSite" id="maker-unitig_25726-snap-gene-0.1-mRNA-1">
    <property type="protein sequence ID" value="maker-unitig_25726-snap-gene-0.1-mRNA-1"/>
    <property type="gene ID" value="maker-unitig_25726-snap-gene-0.1"/>
</dbReference>
<accession>A0A1I8F9D4</accession>
<reference evidence="3" key="1">
    <citation type="submission" date="2016-11" db="UniProtKB">
        <authorList>
            <consortium name="WormBaseParasite"/>
        </authorList>
    </citation>
    <scope>IDENTIFICATION</scope>
</reference>
<protein>
    <submittedName>
        <fullName evidence="3">YgiQ family radical SAM protein</fullName>
    </submittedName>
</protein>
<evidence type="ECO:0000313" key="2">
    <source>
        <dbReference type="Proteomes" id="UP000095280"/>
    </source>
</evidence>
<dbReference type="AlphaFoldDB" id="A0A1I8F9D4"/>
<evidence type="ECO:0000313" key="3">
    <source>
        <dbReference type="WBParaSite" id="maker-unitig_25726-snap-gene-0.1-mRNA-1"/>
    </source>
</evidence>
<feature type="region of interest" description="Disordered" evidence="1">
    <location>
        <begin position="1"/>
        <end position="32"/>
    </location>
</feature>
<dbReference type="Proteomes" id="UP000095280">
    <property type="component" value="Unplaced"/>
</dbReference>
<sequence>AAGGQQVPQTGGKGHGQGPQLYNRKTAANPRKVNYEHVKVSELYPGSLERRVDEQQTTDGWLKKSV</sequence>
<keyword evidence="2" id="KW-1185">Reference proteome</keyword>
<evidence type="ECO:0000256" key="1">
    <source>
        <dbReference type="SAM" id="MobiDB-lite"/>
    </source>
</evidence>
<organism evidence="2 3">
    <name type="scientific">Macrostomum lignano</name>
    <dbReference type="NCBI Taxonomy" id="282301"/>
    <lineage>
        <taxon>Eukaryota</taxon>
        <taxon>Metazoa</taxon>
        <taxon>Spiralia</taxon>
        <taxon>Lophotrochozoa</taxon>
        <taxon>Platyhelminthes</taxon>
        <taxon>Rhabditophora</taxon>
        <taxon>Macrostomorpha</taxon>
        <taxon>Macrostomida</taxon>
        <taxon>Macrostomidae</taxon>
        <taxon>Macrostomum</taxon>
    </lineage>
</organism>
<proteinExistence type="predicted"/>
<name>A0A1I8F9D4_9PLAT</name>